<dbReference type="Proteomes" id="UP000540787">
    <property type="component" value="Unassembled WGS sequence"/>
</dbReference>
<dbReference type="Pfam" id="PF01124">
    <property type="entry name" value="MAPEG"/>
    <property type="match status" value="1"/>
</dbReference>
<accession>A0A7W9WZJ6</accession>
<evidence type="ECO:0000256" key="5">
    <source>
        <dbReference type="SAM" id="Phobius"/>
    </source>
</evidence>
<feature type="transmembrane region" description="Helical" evidence="5">
    <location>
        <begin position="83"/>
        <end position="105"/>
    </location>
</feature>
<evidence type="ECO:0000313" key="6">
    <source>
        <dbReference type="EMBL" id="MBB6133655.1"/>
    </source>
</evidence>
<dbReference type="PANTHER" id="PTHR35371">
    <property type="entry name" value="INNER MEMBRANE PROTEIN"/>
    <property type="match status" value="1"/>
</dbReference>
<keyword evidence="3 5" id="KW-1133">Transmembrane helix</keyword>
<name>A0A7W9WZJ6_9BURK</name>
<gene>
    <name evidence="6" type="ORF">HD842_001766</name>
</gene>
<dbReference type="InterPro" id="IPR023352">
    <property type="entry name" value="MAPEG-like_dom_sf"/>
</dbReference>
<proteinExistence type="predicted"/>
<comment type="subcellular location">
    <subcellularLocation>
        <location evidence="1">Membrane</location>
    </subcellularLocation>
</comment>
<dbReference type="SUPFAM" id="SSF161084">
    <property type="entry name" value="MAPEG domain-like"/>
    <property type="match status" value="1"/>
</dbReference>
<keyword evidence="2 5" id="KW-0812">Transmembrane</keyword>
<evidence type="ECO:0000256" key="3">
    <source>
        <dbReference type="ARBA" id="ARBA00022989"/>
    </source>
</evidence>
<protein>
    <submittedName>
        <fullName evidence="6">Putative MAPEG superfamily protein</fullName>
    </submittedName>
</protein>
<evidence type="ECO:0000256" key="4">
    <source>
        <dbReference type="ARBA" id="ARBA00023136"/>
    </source>
</evidence>
<dbReference type="EMBL" id="JACHBX010000001">
    <property type="protein sequence ID" value="MBB6133655.1"/>
    <property type="molecule type" value="Genomic_DNA"/>
</dbReference>
<reference evidence="6 7" key="1">
    <citation type="submission" date="2020-08" db="EMBL/GenBank/DDBJ databases">
        <title>The Agave Microbiome: Exploring the role of microbial communities in plant adaptations to desert environments.</title>
        <authorList>
            <person name="Partida-Martinez L.P."/>
        </authorList>
    </citation>
    <scope>NUCLEOTIDE SEQUENCE [LARGE SCALE GENOMIC DNA]</scope>
    <source>
        <strain evidence="6 7">AT3.2</strain>
    </source>
</reference>
<dbReference type="GO" id="GO:0016020">
    <property type="term" value="C:membrane"/>
    <property type="evidence" value="ECO:0007669"/>
    <property type="project" value="UniProtKB-SubCell"/>
</dbReference>
<dbReference type="InterPro" id="IPR001129">
    <property type="entry name" value="Membr-assoc_MAPEG"/>
</dbReference>
<dbReference type="RefSeq" id="WP_183553225.1">
    <property type="nucleotide sequence ID" value="NZ_JACHBX010000001.1"/>
</dbReference>
<evidence type="ECO:0000256" key="1">
    <source>
        <dbReference type="ARBA" id="ARBA00004370"/>
    </source>
</evidence>
<sequence length="131" mass="14194">MTTELTLLAWTLVLALVQIMLTANLRTAETGIQYNASARDGEAPPPRPVTARLQRAQANLFETLPLFIGAVLIAHVSGSEGDLTLWGCWMYLIARIVYIPLYAAGIPYVRSLVWLVSLAGLVMVLAAVLTA</sequence>
<keyword evidence="7" id="KW-1185">Reference proteome</keyword>
<dbReference type="Gene3D" id="1.20.120.550">
    <property type="entry name" value="Membrane associated eicosanoid/glutathione metabolism-like domain"/>
    <property type="match status" value="1"/>
</dbReference>
<dbReference type="PANTHER" id="PTHR35371:SF1">
    <property type="entry name" value="BLR7753 PROTEIN"/>
    <property type="match status" value="1"/>
</dbReference>
<evidence type="ECO:0000313" key="7">
    <source>
        <dbReference type="Proteomes" id="UP000540787"/>
    </source>
</evidence>
<comment type="caution">
    <text evidence="6">The sequence shown here is derived from an EMBL/GenBank/DDBJ whole genome shotgun (WGS) entry which is preliminary data.</text>
</comment>
<feature type="transmembrane region" description="Helical" evidence="5">
    <location>
        <begin position="111"/>
        <end position="129"/>
    </location>
</feature>
<dbReference type="AlphaFoldDB" id="A0A7W9WZJ6"/>
<feature type="transmembrane region" description="Helical" evidence="5">
    <location>
        <begin position="56"/>
        <end position="76"/>
    </location>
</feature>
<organism evidence="6 7">
    <name type="scientific">Massilia aurea</name>
    <dbReference type="NCBI Taxonomy" id="373040"/>
    <lineage>
        <taxon>Bacteria</taxon>
        <taxon>Pseudomonadati</taxon>
        <taxon>Pseudomonadota</taxon>
        <taxon>Betaproteobacteria</taxon>
        <taxon>Burkholderiales</taxon>
        <taxon>Oxalobacteraceae</taxon>
        <taxon>Telluria group</taxon>
        <taxon>Massilia</taxon>
    </lineage>
</organism>
<keyword evidence="4 5" id="KW-0472">Membrane</keyword>
<evidence type="ECO:0000256" key="2">
    <source>
        <dbReference type="ARBA" id="ARBA00022692"/>
    </source>
</evidence>